<evidence type="ECO:0000256" key="1">
    <source>
        <dbReference type="ARBA" id="ARBA00004167"/>
    </source>
</evidence>
<keyword evidence="2" id="KW-0328">Glycosyltransferase</keyword>
<reference evidence="9" key="1">
    <citation type="submission" date="2006-10" db="EMBL/GenBank/DDBJ databases">
        <authorList>
            <person name="Amadeo P."/>
            <person name="Zhao Q."/>
            <person name="Wortman J."/>
            <person name="Fraser-Liggett C."/>
            <person name="Carlton J."/>
        </authorList>
    </citation>
    <scope>NUCLEOTIDE SEQUENCE</scope>
    <source>
        <strain evidence="9">G3</strain>
    </source>
</reference>
<dbReference type="InterPro" id="IPR007657">
    <property type="entry name" value="Glycosyltransferase_61"/>
</dbReference>
<evidence type="ECO:0000313" key="10">
    <source>
        <dbReference type="Proteomes" id="UP000001542"/>
    </source>
</evidence>
<dbReference type="VEuPathDB" id="TrichDB:TVAGG3_0541250"/>
<keyword evidence="4" id="KW-0812">Transmembrane</keyword>
<dbReference type="RefSeq" id="XP_001326067.1">
    <property type="nucleotide sequence ID" value="XM_001326032.1"/>
</dbReference>
<keyword evidence="10" id="KW-1185">Reference proteome</keyword>
<dbReference type="EMBL" id="DS113279">
    <property type="protein sequence ID" value="EAY13844.1"/>
    <property type="molecule type" value="Genomic_DNA"/>
</dbReference>
<evidence type="ECO:0000256" key="7">
    <source>
        <dbReference type="ARBA" id="ARBA00023180"/>
    </source>
</evidence>
<dbReference type="InterPro" id="IPR049625">
    <property type="entry name" value="Glyco_transf_61_cat"/>
</dbReference>
<evidence type="ECO:0000313" key="9">
    <source>
        <dbReference type="EMBL" id="EAY13844.1"/>
    </source>
</evidence>
<dbReference type="GO" id="GO:0016757">
    <property type="term" value="F:glycosyltransferase activity"/>
    <property type="evidence" value="ECO:0000318"/>
    <property type="project" value="GO_Central"/>
</dbReference>
<name>A2E0G4_TRIV3</name>
<organism evidence="9 10">
    <name type="scientific">Trichomonas vaginalis (strain ATCC PRA-98 / G3)</name>
    <dbReference type="NCBI Taxonomy" id="412133"/>
    <lineage>
        <taxon>Eukaryota</taxon>
        <taxon>Metamonada</taxon>
        <taxon>Parabasalia</taxon>
        <taxon>Trichomonadida</taxon>
        <taxon>Trichomonadidae</taxon>
        <taxon>Trichomonas</taxon>
    </lineage>
</organism>
<proteinExistence type="predicted"/>
<dbReference type="InParanoid" id="A2E0G4"/>
<dbReference type="PANTHER" id="PTHR20961">
    <property type="entry name" value="GLYCOSYLTRANSFERASE"/>
    <property type="match status" value="1"/>
</dbReference>
<protein>
    <recommendedName>
        <fullName evidence="8">Glycosyltransferase 61 catalytic domain-containing protein</fullName>
    </recommendedName>
</protein>
<evidence type="ECO:0000256" key="4">
    <source>
        <dbReference type="ARBA" id="ARBA00022692"/>
    </source>
</evidence>
<accession>A2E0G4</accession>
<evidence type="ECO:0000256" key="5">
    <source>
        <dbReference type="ARBA" id="ARBA00022989"/>
    </source>
</evidence>
<keyword evidence="5" id="KW-1133">Transmembrane helix</keyword>
<evidence type="ECO:0000256" key="6">
    <source>
        <dbReference type="ARBA" id="ARBA00023136"/>
    </source>
</evidence>
<keyword evidence="3" id="KW-0808">Transferase</keyword>
<dbReference type="Proteomes" id="UP000001542">
    <property type="component" value="Unassembled WGS sequence"/>
</dbReference>
<dbReference type="VEuPathDB" id="TrichDB:TVAG_044040"/>
<dbReference type="PANTHER" id="PTHR20961:SF38">
    <property type="entry name" value="PROTEIN O-LINKED-MANNOSE BETA-1,4-N-ACETYLGLUCOSAMINYLTRANSFERASE 2"/>
    <property type="match status" value="1"/>
</dbReference>
<sequence>MSFIYISNRLTCVPLKTSVSGDEVLFQNHLTGFRWFFNLNYDSMEEVVDFVNFSNYNRTVVMHNGEFLCRVEVPADTLSRSIVYITLFKNAYLSSTPATRNFQIMTYKEQFKDFTVKQKKTIGHYPIGVYYTQVWYHWGHMVHDFINAMMFVPKEIYDRGFVVPTLRTGYAATYDFLYNIGLADKIKLLDLGDGNQVLVDELYILGTTHYAHGYSVGGFQRLRKLVFNRFQLNGIKPYKFCIINRPGKTRLIHNIKELLQALTEKTKIDEGQKWIIEDSNVSDFNATVKRWSTIKMVVTPSGSGIYNSIFMQEKTGILVMMTFMMDMPNIHVAAISNIYMIGVGHKKFGHDFIEAMPCDIDRMVLCANRLIELLQTGNLNMDQLYYPVPPSCENLSPAIDRFV</sequence>
<dbReference type="AlphaFoldDB" id="A2E0G4"/>
<evidence type="ECO:0000256" key="3">
    <source>
        <dbReference type="ARBA" id="ARBA00022679"/>
    </source>
</evidence>
<dbReference type="KEGG" id="tva:4771829"/>
<dbReference type="Pfam" id="PF04577">
    <property type="entry name" value="Glyco_transf_61"/>
    <property type="match status" value="1"/>
</dbReference>
<evidence type="ECO:0000259" key="8">
    <source>
        <dbReference type="Pfam" id="PF04577"/>
    </source>
</evidence>
<dbReference type="GO" id="GO:0016020">
    <property type="term" value="C:membrane"/>
    <property type="evidence" value="ECO:0007669"/>
    <property type="project" value="UniProtKB-SubCell"/>
</dbReference>
<feature type="domain" description="Glycosyltransferase 61 catalytic" evidence="8">
    <location>
        <begin position="138"/>
        <end position="318"/>
    </location>
</feature>
<keyword evidence="6" id="KW-0472">Membrane</keyword>
<evidence type="ECO:0000256" key="2">
    <source>
        <dbReference type="ARBA" id="ARBA00022676"/>
    </source>
</evidence>
<comment type="subcellular location">
    <subcellularLocation>
        <location evidence="1">Membrane</location>
        <topology evidence="1">Single-pass membrane protein</topology>
    </subcellularLocation>
</comment>
<gene>
    <name evidence="9" type="ORF">TVAG_044040</name>
</gene>
<keyword evidence="7" id="KW-0325">Glycoprotein</keyword>
<reference evidence="9" key="2">
    <citation type="journal article" date="2007" name="Science">
        <title>Draft genome sequence of the sexually transmitted pathogen Trichomonas vaginalis.</title>
        <authorList>
            <person name="Carlton J.M."/>
            <person name="Hirt R.P."/>
            <person name="Silva J.C."/>
            <person name="Delcher A.L."/>
            <person name="Schatz M."/>
            <person name="Zhao Q."/>
            <person name="Wortman J.R."/>
            <person name="Bidwell S.L."/>
            <person name="Alsmark U.C.M."/>
            <person name="Besteiro S."/>
            <person name="Sicheritz-Ponten T."/>
            <person name="Noel C.J."/>
            <person name="Dacks J.B."/>
            <person name="Foster P.G."/>
            <person name="Simillion C."/>
            <person name="Van de Peer Y."/>
            <person name="Miranda-Saavedra D."/>
            <person name="Barton G.J."/>
            <person name="Westrop G.D."/>
            <person name="Mueller S."/>
            <person name="Dessi D."/>
            <person name="Fiori P.L."/>
            <person name="Ren Q."/>
            <person name="Paulsen I."/>
            <person name="Zhang H."/>
            <person name="Bastida-Corcuera F.D."/>
            <person name="Simoes-Barbosa A."/>
            <person name="Brown M.T."/>
            <person name="Hayes R.D."/>
            <person name="Mukherjee M."/>
            <person name="Okumura C.Y."/>
            <person name="Schneider R."/>
            <person name="Smith A.J."/>
            <person name="Vanacova S."/>
            <person name="Villalvazo M."/>
            <person name="Haas B.J."/>
            <person name="Pertea M."/>
            <person name="Feldblyum T.V."/>
            <person name="Utterback T.R."/>
            <person name="Shu C.L."/>
            <person name="Osoegawa K."/>
            <person name="de Jong P.J."/>
            <person name="Hrdy I."/>
            <person name="Horvathova L."/>
            <person name="Zubacova Z."/>
            <person name="Dolezal P."/>
            <person name="Malik S.B."/>
            <person name="Logsdon J.M. Jr."/>
            <person name="Henze K."/>
            <person name="Gupta A."/>
            <person name="Wang C.C."/>
            <person name="Dunne R.L."/>
            <person name="Upcroft J.A."/>
            <person name="Upcroft P."/>
            <person name="White O."/>
            <person name="Salzberg S.L."/>
            <person name="Tang P."/>
            <person name="Chiu C.-H."/>
            <person name="Lee Y.-S."/>
            <person name="Embley T.M."/>
            <person name="Coombs G.H."/>
            <person name="Mottram J.C."/>
            <person name="Tachezy J."/>
            <person name="Fraser-Liggett C.M."/>
            <person name="Johnson P.J."/>
        </authorList>
    </citation>
    <scope>NUCLEOTIDE SEQUENCE [LARGE SCALE GENOMIC DNA]</scope>
    <source>
        <strain evidence="9">G3</strain>
    </source>
</reference>